<dbReference type="Proteomes" id="UP000051461">
    <property type="component" value="Unassembled WGS sequence"/>
</dbReference>
<dbReference type="PATRIC" id="fig|1423726.3.peg.2634"/>
<keyword evidence="2" id="KW-1185">Reference proteome</keyword>
<sequence length="119" mass="12959">MIDLKLDSSGDLAIEDADIAVVSDVEEVKQNIALTLRTRKGEFFADAEMGLDWDYLIGDSYKELYAAGAITDALLEDPRVTAVGEVNLELDHLSRHLNATISFTIDKTIQTGMEVAIGA</sequence>
<dbReference type="AlphaFoldDB" id="A0A0R1H2K6"/>
<dbReference type="RefSeq" id="WP_057903225.1">
    <property type="nucleotide sequence ID" value="NZ_AZDA01000003.1"/>
</dbReference>
<evidence type="ECO:0000313" key="1">
    <source>
        <dbReference type="EMBL" id="KRK40790.1"/>
    </source>
</evidence>
<name>A0A0R1H2K6_9LACO</name>
<comment type="caution">
    <text evidence="1">The sequence shown here is derived from an EMBL/GenBank/DDBJ whole genome shotgun (WGS) entry which is preliminary data.</text>
</comment>
<proteinExistence type="predicted"/>
<dbReference type="Pfam" id="PF10934">
    <property type="entry name" value="Sheath_initiator"/>
    <property type="match status" value="1"/>
</dbReference>
<organism evidence="1 2">
    <name type="scientific">Loigolactobacillus bifermentans DSM 20003</name>
    <dbReference type="NCBI Taxonomy" id="1423726"/>
    <lineage>
        <taxon>Bacteria</taxon>
        <taxon>Bacillati</taxon>
        <taxon>Bacillota</taxon>
        <taxon>Bacilli</taxon>
        <taxon>Lactobacillales</taxon>
        <taxon>Lactobacillaceae</taxon>
        <taxon>Loigolactobacillus</taxon>
    </lineage>
</organism>
<accession>A0A0R1H2K6</accession>
<gene>
    <name evidence="1" type="ORF">FC07_GL002539</name>
</gene>
<reference evidence="1 2" key="1">
    <citation type="journal article" date="2015" name="Genome Announc.">
        <title>Expanding the biotechnology potential of lactobacilli through comparative genomics of 213 strains and associated genera.</title>
        <authorList>
            <person name="Sun Z."/>
            <person name="Harris H.M."/>
            <person name="McCann A."/>
            <person name="Guo C."/>
            <person name="Argimon S."/>
            <person name="Zhang W."/>
            <person name="Yang X."/>
            <person name="Jeffery I.B."/>
            <person name="Cooney J.C."/>
            <person name="Kagawa T.F."/>
            <person name="Liu W."/>
            <person name="Song Y."/>
            <person name="Salvetti E."/>
            <person name="Wrobel A."/>
            <person name="Rasinkangas P."/>
            <person name="Parkhill J."/>
            <person name="Rea M.C."/>
            <person name="O'Sullivan O."/>
            <person name="Ritari J."/>
            <person name="Douillard F.P."/>
            <person name="Paul Ross R."/>
            <person name="Yang R."/>
            <person name="Briner A.E."/>
            <person name="Felis G.E."/>
            <person name="de Vos W.M."/>
            <person name="Barrangou R."/>
            <person name="Klaenhammer T.R."/>
            <person name="Caufield P.W."/>
            <person name="Cui Y."/>
            <person name="Zhang H."/>
            <person name="O'Toole P.W."/>
        </authorList>
    </citation>
    <scope>NUCLEOTIDE SEQUENCE [LARGE SCALE GENOMIC DNA]</scope>
    <source>
        <strain evidence="1 2">DSM 20003</strain>
    </source>
</reference>
<dbReference type="EMBL" id="AZDA01000003">
    <property type="protein sequence ID" value="KRK40790.1"/>
    <property type="molecule type" value="Genomic_DNA"/>
</dbReference>
<dbReference type="SUPFAM" id="SSF160719">
    <property type="entry name" value="gpW/gp25-like"/>
    <property type="match status" value="1"/>
</dbReference>
<evidence type="ECO:0000313" key="2">
    <source>
        <dbReference type="Proteomes" id="UP000051461"/>
    </source>
</evidence>
<dbReference type="STRING" id="1423726.FC07_GL002539"/>
<dbReference type="InterPro" id="IPR020288">
    <property type="entry name" value="Sheath_initiator"/>
</dbReference>
<evidence type="ECO:0008006" key="3">
    <source>
        <dbReference type="Google" id="ProtNLM"/>
    </source>
</evidence>
<dbReference type="Gene3D" id="3.10.450.40">
    <property type="match status" value="1"/>
</dbReference>
<protein>
    <recommendedName>
        <fullName evidence="3">DUF2634 domain-containing protein</fullName>
    </recommendedName>
</protein>